<evidence type="ECO:0000313" key="2">
    <source>
        <dbReference type="EMBL" id="GES96469.1"/>
    </source>
</evidence>
<protein>
    <recommendedName>
        <fullName evidence="4">Retrotransposon gag domain-containing protein</fullName>
    </recommendedName>
</protein>
<reference evidence="2" key="1">
    <citation type="submission" date="2019-10" db="EMBL/GenBank/DDBJ databases">
        <title>Conservation and host-specific expression of non-tandemly repeated heterogenous ribosome RNA gene in arbuscular mycorrhizal fungi.</title>
        <authorList>
            <person name="Maeda T."/>
            <person name="Kobayashi Y."/>
            <person name="Nakagawa T."/>
            <person name="Ezawa T."/>
            <person name="Yamaguchi K."/>
            <person name="Bino T."/>
            <person name="Nishimoto Y."/>
            <person name="Shigenobu S."/>
            <person name="Kawaguchi M."/>
        </authorList>
    </citation>
    <scope>NUCLEOTIDE SEQUENCE</scope>
    <source>
        <strain evidence="2">HR1</strain>
    </source>
</reference>
<gene>
    <name evidence="2" type="ORF">RCL2_002309700</name>
</gene>
<evidence type="ECO:0000256" key="1">
    <source>
        <dbReference type="SAM" id="MobiDB-lite"/>
    </source>
</evidence>
<dbReference type="Proteomes" id="UP000615446">
    <property type="component" value="Unassembled WGS sequence"/>
</dbReference>
<comment type="caution">
    <text evidence="2">The sequence shown here is derived from an EMBL/GenBank/DDBJ whole genome shotgun (WGS) entry which is preliminary data.</text>
</comment>
<organism evidence="2 3">
    <name type="scientific">Rhizophagus clarus</name>
    <dbReference type="NCBI Taxonomy" id="94130"/>
    <lineage>
        <taxon>Eukaryota</taxon>
        <taxon>Fungi</taxon>
        <taxon>Fungi incertae sedis</taxon>
        <taxon>Mucoromycota</taxon>
        <taxon>Glomeromycotina</taxon>
        <taxon>Glomeromycetes</taxon>
        <taxon>Glomerales</taxon>
        <taxon>Glomeraceae</taxon>
        <taxon>Rhizophagus</taxon>
    </lineage>
</organism>
<feature type="compositionally biased region" description="Acidic residues" evidence="1">
    <location>
        <begin position="381"/>
        <end position="393"/>
    </location>
</feature>
<evidence type="ECO:0008006" key="4">
    <source>
        <dbReference type="Google" id="ProtNLM"/>
    </source>
</evidence>
<proteinExistence type="predicted"/>
<feature type="region of interest" description="Disordered" evidence="1">
    <location>
        <begin position="361"/>
        <end position="402"/>
    </location>
</feature>
<name>A0A8H3R134_9GLOM</name>
<accession>A0A8H3R134</accession>
<dbReference type="EMBL" id="BLAL01000252">
    <property type="protein sequence ID" value="GES96469.1"/>
    <property type="molecule type" value="Genomic_DNA"/>
</dbReference>
<sequence length="402" mass="44447">MVAVVALNNANINGAMINVPDGTLPPALPAGATGATVIPAHNVHADEDWSLAGGCPVDAGTATNAPNGATNNNNQIVLPDINISQVIYWFKRNYPTVVREQQELIFGTLTQGSDSVRNFYRKINKYASWARISDREKRIQFIRGLSPENKLEMKRLGLNRPLDDDLIETLEEIETARNNLLLGEDIYNQPATKTKPKAPSHQNITTEDIDRIENITRADLQEAIAKSFQETMSRATKTLNNSKKSANKRGEDLIIRQFLSELLREKGNEAPGIDYDPVDDITDSMASMTLNSATINAIKSAVRSAVKKKCTKCGRFGHTSLKKKVKKKSESEKLSSKEVSSAKLREIPLEETIRKVLHMAPTEAKIVSQNDVSSSSKDSDESSLEEESLDDPMEITSSRRRS</sequence>
<dbReference type="OrthoDB" id="2431833at2759"/>
<evidence type="ECO:0000313" key="3">
    <source>
        <dbReference type="Proteomes" id="UP000615446"/>
    </source>
</evidence>
<dbReference type="AlphaFoldDB" id="A0A8H3R134"/>